<evidence type="ECO:0000313" key="3">
    <source>
        <dbReference type="Proteomes" id="UP000185663"/>
    </source>
</evidence>
<reference evidence="2 3" key="1">
    <citation type="submission" date="2016-10" db="EMBL/GenBank/DDBJ databases">
        <authorList>
            <person name="de Groot N.N."/>
        </authorList>
    </citation>
    <scope>NUCLEOTIDE SEQUENCE [LARGE SCALE GENOMIC DNA]</scope>
    <source>
        <strain evidence="2 3">DSM 22126</strain>
    </source>
</reference>
<feature type="signal peptide" evidence="1">
    <location>
        <begin position="1"/>
        <end position="29"/>
    </location>
</feature>
<name>A0A1H1NKE4_9CELL</name>
<dbReference type="InterPro" id="IPR006059">
    <property type="entry name" value="SBP"/>
</dbReference>
<dbReference type="InterPro" id="IPR050490">
    <property type="entry name" value="Bact_solute-bd_prot1"/>
</dbReference>
<dbReference type="eggNOG" id="COG1653">
    <property type="taxonomic scope" value="Bacteria"/>
</dbReference>
<evidence type="ECO:0000313" key="2">
    <source>
        <dbReference type="EMBL" id="SDR99165.1"/>
    </source>
</evidence>
<accession>A0A1H1NKE4</accession>
<dbReference type="OrthoDB" id="7918484at2"/>
<gene>
    <name evidence="2" type="ORF">SAMN04489860_0551</name>
</gene>
<dbReference type="Gene3D" id="3.40.190.10">
    <property type="entry name" value="Periplasmic binding protein-like II"/>
    <property type="match status" value="2"/>
</dbReference>
<dbReference type="PANTHER" id="PTHR43649">
    <property type="entry name" value="ARABINOSE-BINDING PROTEIN-RELATED"/>
    <property type="match status" value="1"/>
</dbReference>
<dbReference type="EMBL" id="LT629776">
    <property type="protein sequence ID" value="SDR99165.1"/>
    <property type="molecule type" value="Genomic_DNA"/>
</dbReference>
<dbReference type="Pfam" id="PF01547">
    <property type="entry name" value="SBP_bac_1"/>
    <property type="match status" value="1"/>
</dbReference>
<keyword evidence="1" id="KW-0732">Signal</keyword>
<dbReference type="PANTHER" id="PTHR43649:SF12">
    <property type="entry name" value="DIACETYLCHITOBIOSE BINDING PROTEIN DASA"/>
    <property type="match status" value="1"/>
</dbReference>
<feature type="chain" id="PRO_5039476478" evidence="1">
    <location>
        <begin position="30"/>
        <end position="437"/>
    </location>
</feature>
<evidence type="ECO:0000256" key="1">
    <source>
        <dbReference type="SAM" id="SignalP"/>
    </source>
</evidence>
<dbReference type="Proteomes" id="UP000185663">
    <property type="component" value="Chromosome I"/>
</dbReference>
<dbReference type="PROSITE" id="PS51257">
    <property type="entry name" value="PROKAR_LIPOPROTEIN"/>
    <property type="match status" value="1"/>
</dbReference>
<dbReference type="AlphaFoldDB" id="A0A1H1NKE4"/>
<keyword evidence="3" id="KW-1185">Reference proteome</keyword>
<dbReference type="SUPFAM" id="SSF53850">
    <property type="entry name" value="Periplasmic binding protein-like II"/>
    <property type="match status" value="1"/>
</dbReference>
<dbReference type="STRING" id="545619.SAMN04489860_0551"/>
<sequence>MMIRNSPTRVRVGAISAVAALALGLSACGSESDSSAATTSDPDEVTGDITLLTPIFEGTEGQKLLEDELLPQFYEEYPNVSVSVDYTTYGNLNEKLTTAAVSGAVPDVMLMGVGWIEGFADRGLIADLSELGLTEEKLLESYTPAIVDAGTWNDGVYAVPIMLDTRFGVARMDLLEEAGYDSPPQNWDELVEMSKALTVRDSDGTLERAGFDMLSLDSRQAFETMLFSAGGDLFNEDDTAPTFNEDPGVDALQLMSDLINVHEVEEIGFSSPDAAVNPLLNGRAAMGIAHNNLWTQGLEAAPEVLDDLEPFVIQGEGEGMFFGGTLATRSATSQSPEAAQAFLEFLASPGPALAANEQRGNVPALSELLDSEYVQSNGFVQFAMENLDVAKREGGPAEWLEVRGDFAPAVEATLLDQMSAEDSLNDLAGLVQTAIDR</sequence>
<proteinExistence type="predicted"/>
<protein>
    <submittedName>
        <fullName evidence="2">Carbohydrate ABC transporter substrate-binding protein, CUT1 family</fullName>
    </submittedName>
</protein>
<organism evidence="2 3">
    <name type="scientific">Paraoerskovia marina</name>
    <dbReference type="NCBI Taxonomy" id="545619"/>
    <lineage>
        <taxon>Bacteria</taxon>
        <taxon>Bacillati</taxon>
        <taxon>Actinomycetota</taxon>
        <taxon>Actinomycetes</taxon>
        <taxon>Micrococcales</taxon>
        <taxon>Cellulomonadaceae</taxon>
        <taxon>Paraoerskovia</taxon>
    </lineage>
</organism>